<evidence type="ECO:0000313" key="2">
    <source>
        <dbReference type="Proteomes" id="UP000594800"/>
    </source>
</evidence>
<dbReference type="EMBL" id="CP064942">
    <property type="protein sequence ID" value="QPH52358.1"/>
    <property type="molecule type" value="Genomic_DNA"/>
</dbReference>
<dbReference type="RefSeq" id="WP_196101572.1">
    <property type="nucleotide sequence ID" value="NZ_CP064942.1"/>
</dbReference>
<accession>A0A7S9QB06</accession>
<dbReference type="InterPro" id="IPR016084">
    <property type="entry name" value="Haem_Oase-like_multi-hlx"/>
</dbReference>
<gene>
    <name evidence="1" type="ORF">I0K15_11020</name>
</gene>
<proteinExistence type="predicted"/>
<name>A0A7S9QB06_9RHOB</name>
<dbReference type="Proteomes" id="UP000594800">
    <property type="component" value="Chromosome"/>
</dbReference>
<dbReference type="CDD" id="cd19166">
    <property type="entry name" value="HemeO-bac"/>
    <property type="match status" value="1"/>
</dbReference>
<sequence length="161" mass="16986">MDGAVSALDLTSRSGYRAFLRAQAGALDAIAPTCARLTELPSLSRLRPLLTLDMATIGAAPAPRLDAPVGLHPMGAYYVVAGSRLGAQVLARRVAESGDKTVRAATRYLADRRALDAWRAWLAASEAVTENADAIVEGAEATFALYERALAAVLEEVPEHA</sequence>
<reference evidence="1 2" key="1">
    <citation type="submission" date="2020-11" db="EMBL/GenBank/DDBJ databases">
        <title>Description of Pontivivens ytuae sp. nov. isolated from deep sea sediment of Mariana Trench.</title>
        <authorList>
            <person name="Wang Z."/>
            <person name="Sun Q.-L."/>
            <person name="Xu X.-D."/>
            <person name="Tang Y.-Z."/>
            <person name="Zhang J."/>
        </authorList>
    </citation>
    <scope>NUCLEOTIDE SEQUENCE [LARGE SCALE GENOMIC DNA]</scope>
    <source>
        <strain evidence="1 2">MT2928</strain>
    </source>
</reference>
<keyword evidence="2" id="KW-1185">Reference proteome</keyword>
<organism evidence="1 2">
    <name type="scientific">Pontivivens ytuae</name>
    <dbReference type="NCBI Taxonomy" id="2789856"/>
    <lineage>
        <taxon>Bacteria</taxon>
        <taxon>Pseudomonadati</taxon>
        <taxon>Pseudomonadota</taxon>
        <taxon>Alphaproteobacteria</taxon>
        <taxon>Rhodobacterales</taxon>
        <taxon>Paracoccaceae</taxon>
        <taxon>Pontivivens</taxon>
    </lineage>
</organism>
<dbReference type="KEGG" id="poz:I0K15_11020"/>
<dbReference type="Gene3D" id="1.20.910.10">
    <property type="entry name" value="Heme oxygenase-like"/>
    <property type="match status" value="1"/>
</dbReference>
<dbReference type="AlphaFoldDB" id="A0A7S9QB06"/>
<evidence type="ECO:0000313" key="1">
    <source>
        <dbReference type="EMBL" id="QPH52358.1"/>
    </source>
</evidence>
<protein>
    <submittedName>
        <fullName evidence="1">Biliverdin-producing heme oxygenase</fullName>
    </submittedName>
</protein>
<dbReference type="SUPFAM" id="SSF48613">
    <property type="entry name" value="Heme oxygenase-like"/>
    <property type="match status" value="1"/>
</dbReference>